<name>A0ABN2NYC6_9ACTN</name>
<keyword evidence="1" id="KW-0812">Transmembrane</keyword>
<protein>
    <recommendedName>
        <fullName evidence="4">NfeD-like C-terminal domain-containing protein</fullName>
    </recommendedName>
</protein>
<comment type="caution">
    <text evidence="2">The sequence shown here is derived from an EMBL/GenBank/DDBJ whole genome shotgun (WGS) entry which is preliminary data.</text>
</comment>
<keyword evidence="3" id="KW-1185">Reference proteome</keyword>
<feature type="transmembrane region" description="Helical" evidence="1">
    <location>
        <begin position="65"/>
        <end position="84"/>
    </location>
</feature>
<dbReference type="Gene3D" id="2.40.50.140">
    <property type="entry name" value="Nucleic acid-binding proteins"/>
    <property type="match status" value="1"/>
</dbReference>
<dbReference type="RefSeq" id="WP_344003233.1">
    <property type="nucleotide sequence ID" value="NZ_BAAAMY010000001.1"/>
</dbReference>
<keyword evidence="1" id="KW-1133">Transmembrane helix</keyword>
<proteinExistence type="predicted"/>
<feature type="transmembrane region" description="Helical" evidence="1">
    <location>
        <begin position="41"/>
        <end position="59"/>
    </location>
</feature>
<dbReference type="InterPro" id="IPR012340">
    <property type="entry name" value="NA-bd_OB-fold"/>
</dbReference>
<dbReference type="Proteomes" id="UP001501612">
    <property type="component" value="Unassembled WGS sequence"/>
</dbReference>
<evidence type="ECO:0000313" key="2">
    <source>
        <dbReference type="EMBL" id="GAA1907140.1"/>
    </source>
</evidence>
<evidence type="ECO:0000256" key="1">
    <source>
        <dbReference type="SAM" id="Phobius"/>
    </source>
</evidence>
<accession>A0ABN2NYC6</accession>
<feature type="transmembrane region" description="Helical" evidence="1">
    <location>
        <begin position="6"/>
        <end position="29"/>
    </location>
</feature>
<keyword evidence="1" id="KW-0472">Membrane</keyword>
<dbReference type="EMBL" id="BAAAMY010000001">
    <property type="protein sequence ID" value="GAA1907140.1"/>
    <property type="molecule type" value="Genomic_DNA"/>
</dbReference>
<reference evidence="2 3" key="1">
    <citation type="journal article" date="2019" name="Int. J. Syst. Evol. Microbiol.">
        <title>The Global Catalogue of Microorganisms (GCM) 10K type strain sequencing project: providing services to taxonomists for standard genome sequencing and annotation.</title>
        <authorList>
            <consortium name="The Broad Institute Genomics Platform"/>
            <consortium name="The Broad Institute Genome Sequencing Center for Infectious Disease"/>
            <person name="Wu L."/>
            <person name="Ma J."/>
        </authorList>
    </citation>
    <scope>NUCLEOTIDE SEQUENCE [LARGE SCALE GENOMIC DNA]</scope>
    <source>
        <strain evidence="2 3">JCM 14046</strain>
    </source>
</reference>
<evidence type="ECO:0008006" key="4">
    <source>
        <dbReference type="Google" id="ProtNLM"/>
    </source>
</evidence>
<sequence length="175" mass="17195">MTAYVVIGVCGLAVLLVSLLVGELLEGLLDGLGGDWFSTEVVGAFVAALGFGGALADGLGAPGPVSVAAGIGAGAVFGAFAAWLTRLVRSGGTAGAPAADDVVGWDATVVSAIPADGLGTVTVRRGGHLLRFNARAERALEAGTEVHVTAVLSPTAVSVAPLWPDPLEAAGPEDP</sequence>
<organism evidence="2 3">
    <name type="scientific">Nocardioides lentus</name>
    <dbReference type="NCBI Taxonomy" id="338077"/>
    <lineage>
        <taxon>Bacteria</taxon>
        <taxon>Bacillati</taxon>
        <taxon>Actinomycetota</taxon>
        <taxon>Actinomycetes</taxon>
        <taxon>Propionibacteriales</taxon>
        <taxon>Nocardioidaceae</taxon>
        <taxon>Nocardioides</taxon>
    </lineage>
</organism>
<gene>
    <name evidence="2" type="ORF">GCM10009737_04950</name>
</gene>
<evidence type="ECO:0000313" key="3">
    <source>
        <dbReference type="Proteomes" id="UP001501612"/>
    </source>
</evidence>